<dbReference type="Pfam" id="PF25023">
    <property type="entry name" value="TEN_YD-shell"/>
    <property type="match status" value="1"/>
</dbReference>
<evidence type="ECO:0000313" key="5">
    <source>
        <dbReference type="Proteomes" id="UP001606134"/>
    </source>
</evidence>
<sequence length="812" mass="88328">VIKPSANGQAPWPAVRNTYDPARRVLVSVEEGVLNAWQDDTVLPLNWGSNFVPNRKTVYTYDSLGRKATESQVGTDGQPVGLVQYSYDDWNQVICKTVRMNPAVYGSLPADACTLGAEGSDGPDRITHYSYNTYFQMTVETRAYGVPGLQMDYVTNTYGGTATATNTFSWLTDQKDANGNVTHLDYDGLARVSKMSFPSKTTPGQFSTTDFEQYGYDNNSNRTVLTKRDGRVINYTYDALNRNTLKDVPDSAVDTDVYLGYDLQGHPRYANFGSANGSGVATVYDGFDQLASEATSVGGTTYTVSHKYDLNGNRTLITHPDGTPFRYEYDGLDQLNFIKEGSNTTSPVLIQIGFDSQARVSALYTGGTSSATTTFQYDNWSRNYLNSLAPTDANYAFSETASYNPAGQVKQMAFSNDNFQYREKGSASGSYVANGLNQYTSVGGTAFSYDANANLTADASTTYGYDVENRLVSASGGHNATLAYDPLGRLYKVTSGGQSTQFVYSGITLVAEYQGGAIVRRYVAGNGVDQSLVGYTGAVVGAGNRQFLHADRQGSIVSATNSSGSTIYVNAYDAYGVPSVLNQGRFSYTGQTYIPELGMHHYKSRIYNPAIGRFLQVDPIGYNDDLDLYTYVGNDPLNRTDPLGKNAFSIGDWLYFAKDVGSLLVSELVYAAAEIKGDSAVASMALGDMVALRADAAVSTLGVANPVPGTRAAVQQLRREFKPRVGSYTITFNNGMKYHGKGPESRMEKSAALKSEKNGGVKDKEWKPSENDREAFKDEHKRIEADGGVQNPNNLNQINSPGKKYCAQDKNC</sequence>
<feature type="region of interest" description="Disordered" evidence="2">
    <location>
        <begin position="739"/>
        <end position="812"/>
    </location>
</feature>
<reference evidence="4 5" key="1">
    <citation type="submission" date="2024-08" db="EMBL/GenBank/DDBJ databases">
        <authorList>
            <person name="Lu H."/>
        </authorList>
    </citation>
    <scope>NUCLEOTIDE SEQUENCE [LARGE SCALE GENOMIC DNA]</scope>
    <source>
        <strain evidence="4 5">BYS78W</strain>
    </source>
</reference>
<dbReference type="InterPro" id="IPR022385">
    <property type="entry name" value="Rhs_assc_core"/>
</dbReference>
<evidence type="ECO:0000256" key="2">
    <source>
        <dbReference type="SAM" id="MobiDB-lite"/>
    </source>
</evidence>
<evidence type="ECO:0000256" key="1">
    <source>
        <dbReference type="ARBA" id="ARBA00022737"/>
    </source>
</evidence>
<dbReference type="NCBIfam" id="TIGR01643">
    <property type="entry name" value="YD_repeat_2x"/>
    <property type="match status" value="1"/>
</dbReference>
<dbReference type="PANTHER" id="PTHR32305:SF15">
    <property type="entry name" value="PROTEIN RHSA-RELATED"/>
    <property type="match status" value="1"/>
</dbReference>
<dbReference type="InterPro" id="IPR056823">
    <property type="entry name" value="TEN-like_YD-shell"/>
</dbReference>
<dbReference type="InterPro" id="IPR006530">
    <property type="entry name" value="YD"/>
</dbReference>
<feature type="compositionally biased region" description="Basic and acidic residues" evidence="2">
    <location>
        <begin position="741"/>
        <end position="785"/>
    </location>
</feature>
<dbReference type="EMBL" id="JBIGIC010000035">
    <property type="protein sequence ID" value="MFG6490597.1"/>
    <property type="molecule type" value="Genomic_DNA"/>
</dbReference>
<feature type="compositionally biased region" description="Polar residues" evidence="2">
    <location>
        <begin position="790"/>
        <end position="800"/>
    </location>
</feature>
<dbReference type="Gene3D" id="2.180.10.10">
    <property type="entry name" value="RHS repeat-associated core"/>
    <property type="match status" value="1"/>
</dbReference>
<name>A0ABW7HM85_9BURK</name>
<dbReference type="NCBIfam" id="TIGR03696">
    <property type="entry name" value="Rhs_assc_core"/>
    <property type="match status" value="1"/>
</dbReference>
<organism evidence="4 5">
    <name type="scientific">Pelomonas candidula</name>
    <dbReference type="NCBI Taxonomy" id="3299025"/>
    <lineage>
        <taxon>Bacteria</taxon>
        <taxon>Pseudomonadati</taxon>
        <taxon>Pseudomonadota</taxon>
        <taxon>Betaproteobacteria</taxon>
        <taxon>Burkholderiales</taxon>
        <taxon>Sphaerotilaceae</taxon>
        <taxon>Roseateles</taxon>
    </lineage>
</organism>
<keyword evidence="1" id="KW-0677">Repeat</keyword>
<keyword evidence="5" id="KW-1185">Reference proteome</keyword>
<accession>A0ABW7HM85</accession>
<comment type="caution">
    <text evidence="4">The sequence shown here is derived from an EMBL/GenBank/DDBJ whole genome shotgun (WGS) entry which is preliminary data.</text>
</comment>
<dbReference type="PANTHER" id="PTHR32305">
    <property type="match status" value="1"/>
</dbReference>
<evidence type="ECO:0000259" key="3">
    <source>
        <dbReference type="Pfam" id="PF25023"/>
    </source>
</evidence>
<feature type="non-terminal residue" evidence="4">
    <location>
        <position position="1"/>
    </location>
</feature>
<evidence type="ECO:0000313" key="4">
    <source>
        <dbReference type="EMBL" id="MFG6490597.1"/>
    </source>
</evidence>
<gene>
    <name evidence="4" type="ORF">ACG04R_28320</name>
</gene>
<feature type="domain" description="Teneurin-like YD-shell" evidence="3">
    <location>
        <begin position="424"/>
        <end position="636"/>
    </location>
</feature>
<proteinExistence type="predicted"/>
<protein>
    <submittedName>
        <fullName evidence="4">RHS repeat domain-containing protein</fullName>
    </submittedName>
</protein>
<dbReference type="InterPro" id="IPR050708">
    <property type="entry name" value="T6SS_VgrG/RHS"/>
</dbReference>
<dbReference type="Proteomes" id="UP001606134">
    <property type="component" value="Unassembled WGS sequence"/>
</dbReference>
<dbReference type="RefSeq" id="WP_394418143.1">
    <property type="nucleotide sequence ID" value="NZ_JBIGIC010000035.1"/>
</dbReference>